<feature type="transmembrane region" description="Helical" evidence="8">
    <location>
        <begin position="239"/>
        <end position="262"/>
    </location>
</feature>
<evidence type="ECO:0000313" key="10">
    <source>
        <dbReference type="Proteomes" id="UP001286313"/>
    </source>
</evidence>
<evidence type="ECO:0000256" key="3">
    <source>
        <dbReference type="ARBA" id="ARBA00022692"/>
    </source>
</evidence>
<feature type="region of interest" description="Disordered" evidence="7">
    <location>
        <begin position="129"/>
        <end position="173"/>
    </location>
</feature>
<reference evidence="9" key="1">
    <citation type="submission" date="2023-10" db="EMBL/GenBank/DDBJ databases">
        <title>Genome assemblies of two species of porcelain crab, Petrolisthes cinctipes and Petrolisthes manimaculis (Anomura: Porcellanidae).</title>
        <authorList>
            <person name="Angst P."/>
        </authorList>
    </citation>
    <scope>NUCLEOTIDE SEQUENCE</scope>
    <source>
        <strain evidence="9">PB745_01</strain>
        <tissue evidence="9">Gill</tissue>
    </source>
</reference>
<dbReference type="PANTHER" id="PTHR12745:SF6">
    <property type="entry name" value="PROTEIN ST7 HOMOLOG"/>
    <property type="match status" value="1"/>
</dbReference>
<dbReference type="AlphaFoldDB" id="A0AAE1EUS8"/>
<keyword evidence="3 8" id="KW-0812">Transmembrane</keyword>
<sequence length="732" mass="82304">MFSIYKTEKRNCVPLNWRPPTPKVNLAPPGSSSWKSSSQKVNSTPSTSKANLTPSTPVSHKSVLRNVNFVPSNWIGSPPKSRVLPSFSGVWVPKHRRSHSFSSFTPVSLKRPPEVKEGLRTRCLTGHGVVGQRWSGSAPVPPTTRPPGPGPAGPPSPPPPTTTAATAVEGDAPTPQQMAGNVCRFFSKIKELIIWSWSYLWALWFLLVISVVYYLRGPLKITHNIGMATVFLSTLTPKFYVALTGTSSLISGLILIFEWWYFRKYGTSFIEQVSLNHLSPWIGGGDALAAENAAATANNNNNQQTVPECKVWRNPLNLFRGSEYQRLTWSTKREPLTYYDMNLSAQDHQTFFTCEADAGKPEYEIMQTAWRERNTEVRIKSARSALDLNPECASAHILLAEEEATSIAQVEKQLRIALKHAEINYRKSQLTQHQSPTMEALHRRDTNVFIYIKRRLAMCARKLGKMKEAIKMFRELTKEVPPIMNVLNLHENLLEALLEVGAYADCQAVLARYDDIALPKSATICYTAALLKARTVADKFSPDVASKRGLTAAEMAAVEAIHRAVEFNPHVPKYLLEMKPLILPPEHILKRGDSEAIAYAFFHLPHWKRVEGALNLLHCTWEGTFRIIPYPLEKGHLFYPYPTCTECADRELLPSFHEVSVYPKKELPFFIVFTAGLCSFTALLALLTHQYPEPMGALAKTLLSWWYVPIQYVLEKLEAVLPSNLLHHLSRI</sequence>
<feature type="transmembrane region" description="Helical" evidence="8">
    <location>
        <begin position="667"/>
        <end position="687"/>
    </location>
</feature>
<evidence type="ECO:0000256" key="2">
    <source>
        <dbReference type="ARBA" id="ARBA00009751"/>
    </source>
</evidence>
<comment type="similarity">
    <text evidence="2">Belongs to the ST7 family.</text>
</comment>
<gene>
    <name evidence="9" type="ORF">Pcinc_032228</name>
</gene>
<feature type="compositionally biased region" description="Pro residues" evidence="7">
    <location>
        <begin position="139"/>
        <end position="161"/>
    </location>
</feature>
<evidence type="ECO:0000256" key="4">
    <source>
        <dbReference type="ARBA" id="ARBA00022989"/>
    </source>
</evidence>
<feature type="region of interest" description="Disordered" evidence="7">
    <location>
        <begin position="15"/>
        <end position="58"/>
    </location>
</feature>
<keyword evidence="4 8" id="KW-1133">Transmembrane helix</keyword>
<evidence type="ECO:0000313" key="9">
    <source>
        <dbReference type="EMBL" id="KAK3861852.1"/>
    </source>
</evidence>
<feature type="transmembrane region" description="Helical" evidence="8">
    <location>
        <begin position="192"/>
        <end position="215"/>
    </location>
</feature>
<dbReference type="Gene3D" id="1.25.40.10">
    <property type="entry name" value="Tetratricopeptide repeat domain"/>
    <property type="match status" value="1"/>
</dbReference>
<dbReference type="CDD" id="cd11557">
    <property type="entry name" value="ST7"/>
    <property type="match status" value="1"/>
</dbReference>
<comment type="caution">
    <text evidence="9">The sequence shown here is derived from an EMBL/GenBank/DDBJ whole genome shotgun (WGS) entry which is preliminary data.</text>
</comment>
<evidence type="ECO:0000256" key="5">
    <source>
        <dbReference type="ARBA" id="ARBA00023136"/>
    </source>
</evidence>
<keyword evidence="10" id="KW-1185">Reference proteome</keyword>
<dbReference type="PANTHER" id="PTHR12745">
    <property type="entry name" value="SUPPRESSION OF TUMORIGENICITY 7"/>
    <property type="match status" value="1"/>
</dbReference>
<organism evidence="9 10">
    <name type="scientific">Petrolisthes cinctipes</name>
    <name type="common">Flat porcelain crab</name>
    <dbReference type="NCBI Taxonomy" id="88211"/>
    <lineage>
        <taxon>Eukaryota</taxon>
        <taxon>Metazoa</taxon>
        <taxon>Ecdysozoa</taxon>
        <taxon>Arthropoda</taxon>
        <taxon>Crustacea</taxon>
        <taxon>Multicrustacea</taxon>
        <taxon>Malacostraca</taxon>
        <taxon>Eumalacostraca</taxon>
        <taxon>Eucarida</taxon>
        <taxon>Decapoda</taxon>
        <taxon>Pleocyemata</taxon>
        <taxon>Anomura</taxon>
        <taxon>Galatheoidea</taxon>
        <taxon>Porcellanidae</taxon>
        <taxon>Petrolisthes</taxon>
    </lineage>
</organism>
<dbReference type="Proteomes" id="UP001286313">
    <property type="component" value="Unassembled WGS sequence"/>
</dbReference>
<dbReference type="Pfam" id="PF04184">
    <property type="entry name" value="ST7"/>
    <property type="match status" value="1"/>
</dbReference>
<comment type="subcellular location">
    <subcellularLocation>
        <location evidence="1">Membrane</location>
        <topology evidence="1">Multi-pass membrane protein</topology>
    </subcellularLocation>
</comment>
<dbReference type="GO" id="GO:0016020">
    <property type="term" value="C:membrane"/>
    <property type="evidence" value="ECO:0007669"/>
    <property type="project" value="UniProtKB-SubCell"/>
</dbReference>
<proteinExistence type="inferred from homology"/>
<accession>A0AAE1EUS8</accession>
<evidence type="ECO:0000256" key="8">
    <source>
        <dbReference type="SAM" id="Phobius"/>
    </source>
</evidence>
<keyword evidence="5 8" id="KW-0472">Membrane</keyword>
<dbReference type="SUPFAM" id="SSF48452">
    <property type="entry name" value="TPR-like"/>
    <property type="match status" value="1"/>
</dbReference>
<evidence type="ECO:0000256" key="7">
    <source>
        <dbReference type="SAM" id="MobiDB-lite"/>
    </source>
</evidence>
<evidence type="ECO:0000256" key="6">
    <source>
        <dbReference type="ARBA" id="ARBA00040270"/>
    </source>
</evidence>
<evidence type="ECO:0000256" key="1">
    <source>
        <dbReference type="ARBA" id="ARBA00004141"/>
    </source>
</evidence>
<dbReference type="InterPro" id="IPR007311">
    <property type="entry name" value="ST7"/>
</dbReference>
<protein>
    <recommendedName>
        <fullName evidence="6">Protein ST7 homolog</fullName>
    </recommendedName>
</protein>
<name>A0AAE1EUS8_PETCI</name>
<dbReference type="EMBL" id="JAWQEG010004389">
    <property type="protein sequence ID" value="KAK3861852.1"/>
    <property type="molecule type" value="Genomic_DNA"/>
</dbReference>
<dbReference type="InterPro" id="IPR011990">
    <property type="entry name" value="TPR-like_helical_dom_sf"/>
</dbReference>
<feature type="compositionally biased region" description="Polar residues" evidence="7">
    <location>
        <begin position="39"/>
        <end position="58"/>
    </location>
</feature>